<dbReference type="SUPFAM" id="SSF52821">
    <property type="entry name" value="Rhodanese/Cell cycle control phosphatase"/>
    <property type="match status" value="1"/>
</dbReference>
<dbReference type="InterPro" id="IPR014729">
    <property type="entry name" value="Rossmann-like_a/b/a_fold"/>
</dbReference>
<sequence length="484" mass="53835">MHFIIKLFPEIIIKSTPVRKRMTRQLRENLRKMLRAIDPAIQVEQDWEKLQIIGPESDEVALRVADLLARTPGIANFSRVQHFPLGSFDDILQNTLSVWKEKLNGKTFVLRVKRSGKHEFTSGDVERIVGGGLLHQSEAAGVSLKQPDLTVRLEIKQQELFVIEETTKGLGGFPLGSQDTVISLISGGFDSTVSSYLTTKRGLRTHYLFFNLGGRAHEVGVKEVAFYLWSKFGSSHRVRFITVPFDGVVGEILSKVRNSEMGVVLKRMMLRAATQVAEEMGVQALVTGESVAQVSSQTLANLAVIDSVTKTLVLRPLITSDKNDIIDIARAIGTEEFAASMPEYCGVISVKPTTRAREDKVVAEEANFDFSVLEQAVANSRVQNIDEVMEVDANAVDVEIFQSPQPGATILDIRHPDEVEMRPLSIQGVTVEALPFFAVQNKFQHLEQSSSYLLYCEKGVMSRLHAELLLEQGFHNVAVYRPTS</sequence>
<dbReference type="InterPro" id="IPR049962">
    <property type="entry name" value="THUMP_ThiI"/>
</dbReference>
<keyword evidence="9" id="KW-1015">Disulfide bond</keyword>
<dbReference type="Pfam" id="PF02568">
    <property type="entry name" value="ThiI"/>
    <property type="match status" value="1"/>
</dbReference>
<dbReference type="CDD" id="cd00158">
    <property type="entry name" value="RHOD"/>
    <property type="match status" value="1"/>
</dbReference>
<evidence type="ECO:0000256" key="3">
    <source>
        <dbReference type="ARBA" id="ARBA00022555"/>
    </source>
</evidence>
<dbReference type="GO" id="GO:0002937">
    <property type="term" value="P:tRNA 4-thiouridine biosynthesis"/>
    <property type="evidence" value="ECO:0007669"/>
    <property type="project" value="TreeGrafter"/>
</dbReference>
<protein>
    <recommendedName>
        <fullName evidence="11">tRNA sulfurtransferase</fullName>
        <ecNumber evidence="11">2.8.1.4</ecNumber>
    </recommendedName>
    <alternativeName>
        <fullName evidence="11">Sulfur carrier protein ThiS sulfurtransferase</fullName>
    </alternativeName>
    <alternativeName>
        <fullName evidence="11">Thiamine biosynthesis protein ThiI</fullName>
    </alternativeName>
    <alternativeName>
        <fullName evidence="11">tRNA 4-thiouridine synthase</fullName>
    </alternativeName>
</protein>
<dbReference type="InterPro" id="IPR050102">
    <property type="entry name" value="tRNA_sulfurtransferase_ThiI"/>
</dbReference>
<evidence type="ECO:0000256" key="6">
    <source>
        <dbReference type="ARBA" id="ARBA00022840"/>
    </source>
</evidence>
<dbReference type="NCBIfam" id="TIGR00342">
    <property type="entry name" value="tRNA uracil 4-sulfurtransferase ThiI"/>
    <property type="match status" value="1"/>
</dbReference>
<evidence type="ECO:0000256" key="4">
    <source>
        <dbReference type="ARBA" id="ARBA00022679"/>
    </source>
</evidence>
<dbReference type="EMBL" id="JAUUUU010000001">
    <property type="protein sequence ID" value="MDP1520084.1"/>
    <property type="molecule type" value="Genomic_DNA"/>
</dbReference>
<evidence type="ECO:0000256" key="1">
    <source>
        <dbReference type="ARBA" id="ARBA00004496"/>
    </source>
</evidence>
<dbReference type="RefSeq" id="WP_305169596.1">
    <property type="nucleotide sequence ID" value="NZ_JAUUUU010000001.1"/>
</dbReference>
<keyword evidence="10" id="KW-0676">Redox-active center</keyword>
<dbReference type="PANTHER" id="PTHR43209">
    <property type="entry name" value="TRNA SULFURTRANSFERASE"/>
    <property type="match status" value="1"/>
</dbReference>
<keyword evidence="5 11" id="KW-0547">Nucleotide-binding</keyword>
<feature type="binding site" evidence="11">
    <location>
        <begin position="184"/>
        <end position="185"/>
    </location>
    <ligand>
        <name>ATP</name>
        <dbReference type="ChEBI" id="CHEBI:30616"/>
    </ligand>
</feature>
<dbReference type="PROSITE" id="PS50206">
    <property type="entry name" value="RHODANESE_3"/>
    <property type="match status" value="1"/>
</dbReference>
<evidence type="ECO:0000313" key="14">
    <source>
        <dbReference type="EMBL" id="MDP1520084.1"/>
    </source>
</evidence>
<keyword evidence="3 11" id="KW-0820">tRNA-binding</keyword>
<dbReference type="GO" id="GO:0140741">
    <property type="term" value="F:tRNA-uracil-4 sulfurtransferase activity"/>
    <property type="evidence" value="ECO:0007669"/>
    <property type="project" value="UniProtKB-EC"/>
</dbReference>
<dbReference type="SMART" id="SM00981">
    <property type="entry name" value="THUMP"/>
    <property type="match status" value="1"/>
</dbReference>
<keyword evidence="8 11" id="KW-0784">Thiamine biosynthesis</keyword>
<evidence type="ECO:0000259" key="13">
    <source>
        <dbReference type="PROSITE" id="PS51165"/>
    </source>
</evidence>
<evidence type="ECO:0000256" key="11">
    <source>
        <dbReference type="HAMAP-Rule" id="MF_00021"/>
    </source>
</evidence>
<dbReference type="Proteomes" id="UP001178354">
    <property type="component" value="Unassembled WGS sequence"/>
</dbReference>
<dbReference type="Pfam" id="PF02926">
    <property type="entry name" value="THUMP"/>
    <property type="match status" value="1"/>
</dbReference>
<dbReference type="PROSITE" id="PS51165">
    <property type="entry name" value="THUMP"/>
    <property type="match status" value="1"/>
</dbReference>
<evidence type="ECO:0000256" key="8">
    <source>
        <dbReference type="ARBA" id="ARBA00022977"/>
    </source>
</evidence>
<proteinExistence type="inferred from homology"/>
<dbReference type="GO" id="GO:0009228">
    <property type="term" value="P:thiamine biosynthetic process"/>
    <property type="evidence" value="ECO:0007669"/>
    <property type="project" value="UniProtKB-KW"/>
</dbReference>
<comment type="similarity">
    <text evidence="11">Belongs to the ThiI family.</text>
</comment>
<feature type="active site" description="Cysteine persulfide intermediate" evidence="11">
    <location>
        <position position="456"/>
    </location>
</feature>
<evidence type="ECO:0000259" key="12">
    <source>
        <dbReference type="PROSITE" id="PS50206"/>
    </source>
</evidence>
<keyword evidence="4 11" id="KW-0808">Transferase</keyword>
<name>A0AAW8B3G6_9GAMM</name>
<evidence type="ECO:0000256" key="5">
    <source>
        <dbReference type="ARBA" id="ARBA00022741"/>
    </source>
</evidence>
<organism evidence="14 15">
    <name type="scientific">Porticoccus litoralis</name>
    <dbReference type="NCBI Taxonomy" id="434086"/>
    <lineage>
        <taxon>Bacteria</taxon>
        <taxon>Pseudomonadati</taxon>
        <taxon>Pseudomonadota</taxon>
        <taxon>Gammaproteobacteria</taxon>
        <taxon>Cellvibrionales</taxon>
        <taxon>Porticoccaceae</taxon>
        <taxon>Porticoccus</taxon>
    </lineage>
</organism>
<dbReference type="InterPro" id="IPR049961">
    <property type="entry name" value="ThiI_N"/>
</dbReference>
<dbReference type="InterPro" id="IPR020536">
    <property type="entry name" value="ThiI_AANH"/>
</dbReference>
<dbReference type="HAMAP" id="MF_00021">
    <property type="entry name" value="ThiI"/>
    <property type="match status" value="1"/>
</dbReference>
<reference evidence="14" key="1">
    <citation type="journal article" date="2010" name="Int. J. Syst. Evol. Microbiol.">
        <title>Porticoccus litoralis gen. nov., sp. nov., a gammaproteobacterium isolated from the Yellow Sea.</title>
        <authorList>
            <person name="Oh H.M."/>
            <person name="Kim H."/>
            <person name="Kim K.M."/>
            <person name="Min G.S."/>
            <person name="Cho J.C."/>
        </authorList>
    </citation>
    <scope>NUCLEOTIDE SEQUENCE</scope>
    <source>
        <strain evidence="14">DSM 25064</strain>
    </source>
</reference>
<dbReference type="InterPro" id="IPR054173">
    <property type="entry name" value="ThiI_fer"/>
</dbReference>
<comment type="catalytic activity">
    <reaction evidence="11">
        <text>[ThiI sulfur-carrier protein]-S-sulfanyl-L-cysteine + a uridine in tRNA + 2 reduced [2Fe-2S]-[ferredoxin] + ATP + H(+) = [ThiI sulfur-carrier protein]-L-cysteine + a 4-thiouridine in tRNA + 2 oxidized [2Fe-2S]-[ferredoxin] + AMP + diphosphate</text>
        <dbReference type="Rhea" id="RHEA:24176"/>
        <dbReference type="Rhea" id="RHEA-COMP:10000"/>
        <dbReference type="Rhea" id="RHEA-COMP:10001"/>
        <dbReference type="Rhea" id="RHEA-COMP:13337"/>
        <dbReference type="Rhea" id="RHEA-COMP:13338"/>
        <dbReference type="Rhea" id="RHEA-COMP:13339"/>
        <dbReference type="Rhea" id="RHEA-COMP:13340"/>
        <dbReference type="ChEBI" id="CHEBI:15378"/>
        <dbReference type="ChEBI" id="CHEBI:29950"/>
        <dbReference type="ChEBI" id="CHEBI:30616"/>
        <dbReference type="ChEBI" id="CHEBI:33019"/>
        <dbReference type="ChEBI" id="CHEBI:33737"/>
        <dbReference type="ChEBI" id="CHEBI:33738"/>
        <dbReference type="ChEBI" id="CHEBI:61963"/>
        <dbReference type="ChEBI" id="CHEBI:65315"/>
        <dbReference type="ChEBI" id="CHEBI:136798"/>
        <dbReference type="ChEBI" id="CHEBI:456215"/>
        <dbReference type="EC" id="2.8.1.4"/>
    </reaction>
</comment>
<comment type="function">
    <text evidence="11">Catalyzes the ATP-dependent transfer of a sulfur to tRNA to produce 4-thiouridine in position 8 of tRNAs, which functions as a near-UV photosensor. Also catalyzes the transfer of sulfur to the sulfur carrier protein ThiS, forming ThiS-thiocarboxylate. This is a step in the synthesis of thiazole, in the thiamine biosynthesis pathway. The sulfur is donated as persulfide by IscS.</text>
</comment>
<dbReference type="Pfam" id="PF22025">
    <property type="entry name" value="ThiI_fer"/>
    <property type="match status" value="1"/>
</dbReference>
<feature type="binding site" evidence="11">
    <location>
        <position position="288"/>
    </location>
    <ligand>
        <name>ATP</name>
        <dbReference type="ChEBI" id="CHEBI:30616"/>
    </ligand>
</feature>
<dbReference type="CDD" id="cd11716">
    <property type="entry name" value="THUMP_ThiI"/>
    <property type="match status" value="1"/>
</dbReference>
<dbReference type="Gene3D" id="3.30.2130.30">
    <property type="match status" value="1"/>
</dbReference>
<evidence type="ECO:0000313" key="15">
    <source>
        <dbReference type="Proteomes" id="UP001178354"/>
    </source>
</evidence>
<dbReference type="Gene3D" id="3.40.50.620">
    <property type="entry name" value="HUPs"/>
    <property type="match status" value="1"/>
</dbReference>
<feature type="domain" description="Rhodanese" evidence="12">
    <location>
        <begin position="404"/>
        <end position="484"/>
    </location>
</feature>
<dbReference type="CDD" id="cd01712">
    <property type="entry name" value="PPase_ThiI"/>
    <property type="match status" value="1"/>
</dbReference>
<dbReference type="GO" id="GO:0005524">
    <property type="term" value="F:ATP binding"/>
    <property type="evidence" value="ECO:0007669"/>
    <property type="project" value="UniProtKB-UniRule"/>
</dbReference>
<keyword evidence="2 11" id="KW-0963">Cytoplasm</keyword>
<dbReference type="GO" id="GO:0005829">
    <property type="term" value="C:cytosol"/>
    <property type="evidence" value="ECO:0007669"/>
    <property type="project" value="TreeGrafter"/>
</dbReference>
<keyword evidence="6 11" id="KW-0067">ATP-binding</keyword>
<dbReference type="InterPro" id="IPR003720">
    <property type="entry name" value="tRNA_STrfase"/>
</dbReference>
<evidence type="ECO:0000256" key="2">
    <source>
        <dbReference type="ARBA" id="ARBA00022490"/>
    </source>
</evidence>
<feature type="binding site" evidence="11">
    <location>
        <position position="266"/>
    </location>
    <ligand>
        <name>ATP</name>
        <dbReference type="ChEBI" id="CHEBI:30616"/>
    </ligand>
</feature>
<dbReference type="GO" id="GO:0009229">
    <property type="term" value="P:thiamine diphosphate biosynthetic process"/>
    <property type="evidence" value="ECO:0007669"/>
    <property type="project" value="UniProtKB-UniRule"/>
</dbReference>
<dbReference type="InterPro" id="IPR026340">
    <property type="entry name" value="THII_Thiazole_biosynth_dom"/>
</dbReference>
<comment type="subcellular location">
    <subcellularLocation>
        <location evidence="1 11">Cytoplasm</location>
    </subcellularLocation>
</comment>
<dbReference type="NCBIfam" id="TIGR04271">
    <property type="entry name" value="ThiI_C_thiazole"/>
    <property type="match status" value="1"/>
</dbReference>
<dbReference type="GO" id="GO:0052837">
    <property type="term" value="P:thiazole biosynthetic process"/>
    <property type="evidence" value="ECO:0007669"/>
    <property type="project" value="InterPro"/>
</dbReference>
<dbReference type="AlphaFoldDB" id="A0AAW8B3G6"/>
<evidence type="ECO:0000256" key="7">
    <source>
        <dbReference type="ARBA" id="ARBA00022884"/>
    </source>
</evidence>
<feature type="domain" description="THUMP" evidence="13">
    <location>
        <begin position="62"/>
        <end position="166"/>
    </location>
</feature>
<dbReference type="EC" id="2.8.1.4" evidence="11"/>
<comment type="caution">
    <text evidence="11">Lacks conserved residue(s) required for the propagation of feature annotation.</text>
</comment>
<gene>
    <name evidence="11 14" type="primary">thiI</name>
    <name evidence="14" type="ORF">Q8A57_03795</name>
</gene>
<reference evidence="14" key="2">
    <citation type="submission" date="2023-08" db="EMBL/GenBank/DDBJ databases">
        <authorList>
            <person name="Luo J."/>
        </authorList>
    </citation>
    <scope>NUCLEOTIDE SEQUENCE</scope>
    <source>
        <strain evidence="14">DSM 25064</strain>
    </source>
</reference>
<comment type="pathway">
    <text evidence="11">Cofactor biosynthesis; thiamine diphosphate biosynthesis.</text>
</comment>
<dbReference type="PANTHER" id="PTHR43209:SF1">
    <property type="entry name" value="TRNA SULFURTRANSFERASE"/>
    <property type="match status" value="1"/>
</dbReference>
<dbReference type="Gene3D" id="3.40.250.10">
    <property type="entry name" value="Rhodanese-like domain"/>
    <property type="match status" value="1"/>
</dbReference>
<feature type="binding site" evidence="11">
    <location>
        <position position="297"/>
    </location>
    <ligand>
        <name>ATP</name>
        <dbReference type="ChEBI" id="CHEBI:30616"/>
    </ligand>
</feature>
<keyword evidence="15" id="KW-1185">Reference proteome</keyword>
<dbReference type="SUPFAM" id="SSF143437">
    <property type="entry name" value="THUMP domain-like"/>
    <property type="match status" value="1"/>
</dbReference>
<dbReference type="SUPFAM" id="SSF52402">
    <property type="entry name" value="Adenine nucleotide alpha hydrolases-like"/>
    <property type="match status" value="1"/>
</dbReference>
<dbReference type="InterPro" id="IPR036873">
    <property type="entry name" value="Rhodanese-like_dom_sf"/>
</dbReference>
<dbReference type="InterPro" id="IPR001763">
    <property type="entry name" value="Rhodanese-like_dom"/>
</dbReference>
<keyword evidence="7 11" id="KW-0694">RNA-binding</keyword>
<dbReference type="InterPro" id="IPR004114">
    <property type="entry name" value="THUMP_dom"/>
</dbReference>
<accession>A0AAW8B3G6</accession>
<evidence type="ECO:0000256" key="10">
    <source>
        <dbReference type="ARBA" id="ARBA00023284"/>
    </source>
</evidence>
<comment type="catalytic activity">
    <reaction evidence="11">
        <text>[ThiS sulfur-carrier protein]-C-terminal Gly-Gly-AMP + S-sulfanyl-L-cysteinyl-[cysteine desulfurase] + AH2 = [ThiS sulfur-carrier protein]-C-terminal-Gly-aminoethanethioate + L-cysteinyl-[cysteine desulfurase] + A + AMP + 2 H(+)</text>
        <dbReference type="Rhea" id="RHEA:43340"/>
        <dbReference type="Rhea" id="RHEA-COMP:12157"/>
        <dbReference type="Rhea" id="RHEA-COMP:12158"/>
        <dbReference type="Rhea" id="RHEA-COMP:12910"/>
        <dbReference type="Rhea" id="RHEA-COMP:19908"/>
        <dbReference type="ChEBI" id="CHEBI:13193"/>
        <dbReference type="ChEBI" id="CHEBI:15378"/>
        <dbReference type="ChEBI" id="CHEBI:17499"/>
        <dbReference type="ChEBI" id="CHEBI:29950"/>
        <dbReference type="ChEBI" id="CHEBI:61963"/>
        <dbReference type="ChEBI" id="CHEBI:90618"/>
        <dbReference type="ChEBI" id="CHEBI:232372"/>
        <dbReference type="ChEBI" id="CHEBI:456215"/>
    </reaction>
</comment>
<dbReference type="GO" id="GO:0000049">
    <property type="term" value="F:tRNA binding"/>
    <property type="evidence" value="ECO:0007669"/>
    <property type="project" value="UniProtKB-UniRule"/>
</dbReference>
<dbReference type="GO" id="GO:0004810">
    <property type="term" value="F:CCA tRNA nucleotidyltransferase activity"/>
    <property type="evidence" value="ECO:0007669"/>
    <property type="project" value="InterPro"/>
</dbReference>
<evidence type="ECO:0000256" key="9">
    <source>
        <dbReference type="ARBA" id="ARBA00023157"/>
    </source>
</evidence>
<comment type="caution">
    <text evidence="14">The sequence shown here is derived from an EMBL/GenBank/DDBJ whole genome shotgun (WGS) entry which is preliminary data.</text>
</comment>